<organism evidence="2 3">
    <name type="scientific">Fluviicoccus keumensis</name>
    <dbReference type="NCBI Taxonomy" id="1435465"/>
    <lineage>
        <taxon>Bacteria</taxon>
        <taxon>Pseudomonadati</taxon>
        <taxon>Pseudomonadota</taxon>
        <taxon>Gammaproteobacteria</taxon>
        <taxon>Moraxellales</taxon>
        <taxon>Moraxellaceae</taxon>
        <taxon>Fluviicoccus</taxon>
    </lineage>
</organism>
<comment type="caution">
    <text evidence="2">The sequence shown here is derived from an EMBL/GenBank/DDBJ whole genome shotgun (WGS) entry which is preliminary data.</text>
</comment>
<dbReference type="PANTHER" id="PTHR33990:SF1">
    <property type="entry name" value="PROTEIN YJDN"/>
    <property type="match status" value="1"/>
</dbReference>
<reference evidence="2 3" key="1">
    <citation type="submission" date="2019-02" db="EMBL/GenBank/DDBJ databases">
        <title>Genomic Encyclopedia of Type Strains, Phase IV (KMG-IV): sequencing the most valuable type-strain genomes for metagenomic binning, comparative biology and taxonomic classification.</title>
        <authorList>
            <person name="Goeker M."/>
        </authorList>
    </citation>
    <scope>NUCLEOTIDE SEQUENCE [LARGE SCALE GENOMIC DNA]</scope>
    <source>
        <strain evidence="2 3">DSM 105135</strain>
    </source>
</reference>
<name>A0A4Q7ZD49_9GAMM</name>
<dbReference type="CDD" id="cd06588">
    <property type="entry name" value="PhnB_like"/>
    <property type="match status" value="1"/>
</dbReference>
<dbReference type="PANTHER" id="PTHR33990">
    <property type="entry name" value="PROTEIN YJDN-RELATED"/>
    <property type="match status" value="1"/>
</dbReference>
<sequence>MTPYLTYNGNCREAMQFYCDRLGATLQMMMRIGDAPMADQIPADQHDRIMHARIQLNGLVLMASDAMSGFPWEGHKGFSLSLNPTDPAEAERLFAALADGGTVTMPLEKTFWARLFGTVTDRFGVPWMVNCE</sequence>
<dbReference type="RefSeq" id="WP_130411427.1">
    <property type="nucleotide sequence ID" value="NZ_SHKX01000010.1"/>
</dbReference>
<dbReference type="Gene3D" id="3.10.180.10">
    <property type="entry name" value="2,3-Dihydroxybiphenyl 1,2-Dioxygenase, domain 1"/>
    <property type="match status" value="1"/>
</dbReference>
<gene>
    <name evidence="2" type="ORF">EV700_1073</name>
</gene>
<dbReference type="Proteomes" id="UP000292423">
    <property type="component" value="Unassembled WGS sequence"/>
</dbReference>
<dbReference type="InterPro" id="IPR029068">
    <property type="entry name" value="Glyas_Bleomycin-R_OHBP_Dase"/>
</dbReference>
<accession>A0A4Q7ZD49</accession>
<dbReference type="InterPro" id="IPR028973">
    <property type="entry name" value="PhnB-like"/>
</dbReference>
<protein>
    <submittedName>
        <fullName evidence="2">PhnB protein</fullName>
    </submittedName>
</protein>
<evidence type="ECO:0000259" key="1">
    <source>
        <dbReference type="Pfam" id="PF06983"/>
    </source>
</evidence>
<dbReference type="OrthoDB" id="9795306at2"/>
<dbReference type="SUPFAM" id="SSF54593">
    <property type="entry name" value="Glyoxalase/Bleomycin resistance protein/Dihydroxybiphenyl dioxygenase"/>
    <property type="match status" value="1"/>
</dbReference>
<dbReference type="AlphaFoldDB" id="A0A4Q7ZD49"/>
<dbReference type="EMBL" id="SHKX01000010">
    <property type="protein sequence ID" value="RZU48101.1"/>
    <property type="molecule type" value="Genomic_DNA"/>
</dbReference>
<proteinExistence type="predicted"/>
<evidence type="ECO:0000313" key="3">
    <source>
        <dbReference type="Proteomes" id="UP000292423"/>
    </source>
</evidence>
<dbReference type="Pfam" id="PF06983">
    <property type="entry name" value="3-dmu-9_3-mt"/>
    <property type="match status" value="1"/>
</dbReference>
<keyword evidence="3" id="KW-1185">Reference proteome</keyword>
<feature type="domain" description="PhnB-like" evidence="1">
    <location>
        <begin position="2"/>
        <end position="129"/>
    </location>
</feature>
<evidence type="ECO:0000313" key="2">
    <source>
        <dbReference type="EMBL" id="RZU48101.1"/>
    </source>
</evidence>